<dbReference type="PANTHER" id="PTHR42967:SF1">
    <property type="entry name" value="MBL FOLD METALLO-HYDROLASE"/>
    <property type="match status" value="1"/>
</dbReference>
<evidence type="ECO:0000313" key="1">
    <source>
        <dbReference type="EMBL" id="MCK0088862.1"/>
    </source>
</evidence>
<evidence type="ECO:0000313" key="3">
    <source>
        <dbReference type="Proteomes" id="UP001203136"/>
    </source>
</evidence>
<dbReference type="AlphaFoldDB" id="A0AAW5FAU4"/>
<accession>A0AAW5FAU4</accession>
<dbReference type="RefSeq" id="WP_003497995.1">
    <property type="nucleotide sequence ID" value="NZ_BAABZD010000003.1"/>
</dbReference>
<sequence length="237" mass="27728">MKITYIHHSSFLVELEHVSMLFDYYAGQLPEIRKDRPLVVFASHFHGDHFAPVIFDLAKDREDVNYVLSKDISKKKVPDNLIGRVTFVKAGEKLTLYTEGRKAGLEIETFKSTDEGVAFWITCEGSTIYHAGDLNNWWWEGEDKAWNHNMAANYAHEMEKMEGRTVDAAFVPLDPRLEQWFYLGMKEFMEKVDAKAVIPMHFWKDYSIIEKMRQHPSSEGWRERLVEIHREGEELAI</sequence>
<proteinExistence type="predicted"/>
<name>A0AAW5FAU4_CLOSY</name>
<dbReference type="Gene3D" id="3.60.15.10">
    <property type="entry name" value="Ribonuclease Z/Hydroxyacylglutathione hydrolase-like"/>
    <property type="match status" value="1"/>
</dbReference>
<reference evidence="1" key="1">
    <citation type="journal article" date="2022" name="Cell Host Microbe">
        <title>Colonization of the live biotherapeutic product VE303 and modulation of the microbiota and metabolites in healthy volunteers.</title>
        <authorList>
            <person name="Dsouza M."/>
            <person name="Menon R."/>
            <person name="Crossette E."/>
            <person name="Bhattarai S.K."/>
            <person name="Schneider J."/>
            <person name="Kim Y.G."/>
            <person name="Reddy S."/>
            <person name="Caballero S."/>
            <person name="Felix C."/>
            <person name="Cornacchione L."/>
            <person name="Hendrickson J."/>
            <person name="Watson A.R."/>
            <person name="Minot S.S."/>
            <person name="Greenfield N."/>
            <person name="Schopf L."/>
            <person name="Szabady R."/>
            <person name="Patarroyo J."/>
            <person name="Smith W."/>
            <person name="Harrison P."/>
            <person name="Kuijper E.J."/>
            <person name="Kelly C.P."/>
            <person name="Olle B."/>
            <person name="Bobilev D."/>
            <person name="Silber J.L."/>
            <person name="Bucci V."/>
            <person name="Roberts B."/>
            <person name="Faith J."/>
            <person name="Norman J.M."/>
        </authorList>
    </citation>
    <scope>NUCLEOTIDE SEQUENCE</scope>
    <source>
        <strain evidence="1">VE303-04</strain>
    </source>
</reference>
<gene>
    <name evidence="1" type="ORF">K5I21_23960</name>
    <name evidence="2" type="ORF">PM006_16495</name>
</gene>
<protein>
    <submittedName>
        <fullName evidence="1">MBL fold metallo-hydrolase</fullName>
    </submittedName>
</protein>
<dbReference type="Proteomes" id="UP001300871">
    <property type="component" value="Unassembled WGS sequence"/>
</dbReference>
<comment type="caution">
    <text evidence="1">The sequence shown here is derived from an EMBL/GenBank/DDBJ whole genome shotgun (WGS) entry which is preliminary data.</text>
</comment>
<dbReference type="Proteomes" id="UP001203136">
    <property type="component" value="Unassembled WGS sequence"/>
</dbReference>
<dbReference type="SUPFAM" id="SSF56281">
    <property type="entry name" value="Metallo-hydrolase/oxidoreductase"/>
    <property type="match status" value="1"/>
</dbReference>
<reference evidence="2" key="2">
    <citation type="submission" date="2023-01" db="EMBL/GenBank/DDBJ databases">
        <title>Human gut microbiome strain richness.</title>
        <authorList>
            <person name="Chen-Liaw A."/>
        </authorList>
    </citation>
    <scope>NUCLEOTIDE SEQUENCE</scope>
    <source>
        <strain evidence="2">B1_m1001713B170214d0_201011</strain>
    </source>
</reference>
<dbReference type="InterPro" id="IPR036866">
    <property type="entry name" value="RibonucZ/Hydroxyglut_hydro"/>
</dbReference>
<dbReference type="GeneID" id="57968136"/>
<organism evidence="1 3">
    <name type="scientific">Clostridium symbiosum</name>
    <name type="common">Bacteroides symbiosus</name>
    <dbReference type="NCBI Taxonomy" id="1512"/>
    <lineage>
        <taxon>Bacteria</taxon>
        <taxon>Bacillati</taxon>
        <taxon>Bacillota</taxon>
        <taxon>Clostridia</taxon>
        <taxon>Lachnospirales</taxon>
        <taxon>Lachnospiraceae</taxon>
        <taxon>Otoolea</taxon>
    </lineage>
</organism>
<evidence type="ECO:0000313" key="2">
    <source>
        <dbReference type="EMBL" id="MDB2001799.1"/>
    </source>
</evidence>
<dbReference type="EMBL" id="JAINVB010000002">
    <property type="protein sequence ID" value="MCK0088862.1"/>
    <property type="molecule type" value="Genomic_DNA"/>
</dbReference>
<dbReference type="Pfam" id="PF13483">
    <property type="entry name" value="Lactamase_B_3"/>
    <property type="match status" value="1"/>
</dbReference>
<dbReference type="PANTHER" id="PTHR42967">
    <property type="entry name" value="METAL DEPENDENT HYDROLASE"/>
    <property type="match status" value="1"/>
</dbReference>
<dbReference type="EMBL" id="JAQLGM010000048">
    <property type="protein sequence ID" value="MDB2001799.1"/>
    <property type="molecule type" value="Genomic_DNA"/>
</dbReference>